<dbReference type="Pfam" id="PF10592">
    <property type="entry name" value="AIPR"/>
    <property type="match status" value="1"/>
</dbReference>
<organism evidence="2 3">
    <name type="scientific">Actinomadura madurae</name>
    <dbReference type="NCBI Taxonomy" id="1993"/>
    <lineage>
        <taxon>Bacteria</taxon>
        <taxon>Bacillati</taxon>
        <taxon>Actinomycetota</taxon>
        <taxon>Actinomycetes</taxon>
        <taxon>Streptosporangiales</taxon>
        <taxon>Thermomonosporaceae</taxon>
        <taxon>Actinomadura</taxon>
    </lineage>
</organism>
<feature type="domain" description="Abortive phage infection protein C-terminal" evidence="1">
    <location>
        <begin position="243"/>
        <end position="407"/>
    </location>
</feature>
<dbReference type="EMBL" id="FOVH01000004">
    <property type="protein sequence ID" value="SFO15646.1"/>
    <property type="molecule type" value="Genomic_DNA"/>
</dbReference>
<evidence type="ECO:0000313" key="3">
    <source>
        <dbReference type="Proteomes" id="UP000183413"/>
    </source>
</evidence>
<accession>A0A1I5EW88</accession>
<dbReference type="Proteomes" id="UP000183413">
    <property type="component" value="Unassembled WGS sequence"/>
</dbReference>
<name>A0A1I5EW88_9ACTN</name>
<evidence type="ECO:0000313" key="2">
    <source>
        <dbReference type="EMBL" id="SFO15646.1"/>
    </source>
</evidence>
<sequence>MNPVQIGHVRDALKQRFTDWIDMSDFTWPSDEAREDAFLSRGLAALAVQIQQPCGASEAARAVFDGRDDHGLDAITVDTQGDSARITLVQAKWSRKGKARFGEDDVRNMIDGLERILQREFDSFNSRFQRHAKVLEQALDSAGPKITLVPALLRAEPLNSDVRTLLEKKIGQLNYAGEMVDYEVLDLRDFVRAVLGDAAATKIKLVARLENYGREAEPYNAFFGTITAEDIASWYSDHGRALFARNIRDSLDLTDVNVKIRNTLLETPENFWYFSNGITLLCDSIKKSGSGRPGGVGDFHLTGASVVNGAQTVTAIHRACLADIEKAGQGRVLVRLISLEDCPSGFGDQVTTSTNTQNPIEDRDFKALDDIQITLQQDFAHRLHLAYAIKRSGQRIDEDKGCSMTEAALALAATHPNAEFAARAKRDTSALWEDRTYPALFTPGLDAYSVWRRVQVLRAVRGRLKELNEGLIRRAAAMASYGDLLITHVVFGQLDTARISEPDTDWDAQLTRATELTEDALNWVMNSIDAEYGPKSQVLPAMRNTERIRRVAQRAAKGMASGSPVPALESDYQVSGSLPLQQGRHVDAVRTLVDAGRIEDGTVLEFRPVTRPERRDLAEWLEENPNRLRAVWRNSKTKQLQWQADGKSYSPSGLVKMMRREASGVDQQVQGTRHWHVPGEGSLADLAARVRAETGLDVGDEDEGADEA</sequence>
<evidence type="ECO:0000259" key="1">
    <source>
        <dbReference type="Pfam" id="PF10592"/>
    </source>
</evidence>
<dbReference type="RefSeq" id="WP_218163637.1">
    <property type="nucleotide sequence ID" value="NZ_FOVH01000004.1"/>
</dbReference>
<gene>
    <name evidence="2" type="ORF">SAMN04489713_104312</name>
</gene>
<dbReference type="InParanoid" id="A0A1I5EW88"/>
<keyword evidence="3" id="KW-1185">Reference proteome</keyword>
<dbReference type="AlphaFoldDB" id="A0A1I5EW88"/>
<protein>
    <submittedName>
        <fullName evidence="2">AIPR protein</fullName>
    </submittedName>
</protein>
<proteinExistence type="predicted"/>
<reference evidence="2 3" key="1">
    <citation type="submission" date="2016-10" db="EMBL/GenBank/DDBJ databases">
        <authorList>
            <person name="de Groot N.N."/>
        </authorList>
    </citation>
    <scope>NUCLEOTIDE SEQUENCE [LARGE SCALE GENOMIC DNA]</scope>
    <source>
        <strain evidence="2 3">DSM 43067</strain>
    </source>
</reference>
<dbReference type="STRING" id="1993.SAMN04489713_104312"/>
<dbReference type="InterPro" id="IPR018891">
    <property type="entry name" value="AIPR_C"/>
</dbReference>